<feature type="transmembrane region" description="Helical" evidence="5">
    <location>
        <begin position="146"/>
        <end position="171"/>
    </location>
</feature>
<dbReference type="Pfam" id="PF01925">
    <property type="entry name" value="TauE"/>
    <property type="match status" value="1"/>
</dbReference>
<gene>
    <name evidence="6" type="ORF">HMPREF0179_00993</name>
</gene>
<evidence type="ECO:0000256" key="2">
    <source>
        <dbReference type="ARBA" id="ARBA00022692"/>
    </source>
</evidence>
<feature type="transmembrane region" description="Helical" evidence="5">
    <location>
        <begin position="177"/>
        <end position="200"/>
    </location>
</feature>
<dbReference type="RefSeq" id="WP_005025730.1">
    <property type="nucleotide sequence ID" value="NZ_KE150238.1"/>
</dbReference>
<dbReference type="InterPro" id="IPR002781">
    <property type="entry name" value="TM_pro_TauE-like"/>
</dbReference>
<dbReference type="OrthoDB" id="457670at2"/>
<reference evidence="6 7" key="1">
    <citation type="submission" date="2010-10" db="EMBL/GenBank/DDBJ databases">
        <authorList>
            <consortium name="The Broad Institute Genome Sequencing Platform"/>
            <person name="Ward D."/>
            <person name="Earl A."/>
            <person name="Feldgarden M."/>
            <person name="Young S.K."/>
            <person name="Gargeya S."/>
            <person name="Zeng Q."/>
            <person name="Alvarado L."/>
            <person name="Berlin A."/>
            <person name="Bochicchio J."/>
            <person name="Chapman S.B."/>
            <person name="Chen Z."/>
            <person name="Freedman E."/>
            <person name="Gellesch M."/>
            <person name="Goldberg J."/>
            <person name="Griggs A."/>
            <person name="Gujja S."/>
            <person name="Heilman E."/>
            <person name="Heiman D."/>
            <person name="Howarth C."/>
            <person name="Mehta T."/>
            <person name="Neiman D."/>
            <person name="Pearson M."/>
            <person name="Roberts A."/>
            <person name="Saif S."/>
            <person name="Shea T."/>
            <person name="Shenoy N."/>
            <person name="Sisk P."/>
            <person name="Stolte C."/>
            <person name="Sykes S."/>
            <person name="White J."/>
            <person name="Yandava C."/>
            <person name="Allen-Vercoe E."/>
            <person name="Sibley C."/>
            <person name="Ambrose C.E."/>
            <person name="Strauss J."/>
            <person name="Daigneault M."/>
            <person name="Haas B."/>
            <person name="Nusbaum C."/>
            <person name="Birren B."/>
        </authorList>
    </citation>
    <scope>NUCLEOTIDE SEQUENCE [LARGE SCALE GENOMIC DNA]</scope>
    <source>
        <strain evidence="6 7">3_1_6</strain>
    </source>
</reference>
<dbReference type="GO" id="GO:0005886">
    <property type="term" value="C:plasma membrane"/>
    <property type="evidence" value="ECO:0007669"/>
    <property type="project" value="UniProtKB-SubCell"/>
</dbReference>
<comment type="subcellular location">
    <subcellularLocation>
        <location evidence="5">Cell membrane</location>
        <topology evidence="5">Multi-pass membrane protein</topology>
    </subcellularLocation>
    <subcellularLocation>
        <location evidence="1">Membrane</location>
        <topology evidence="1">Multi-pass membrane protein</topology>
    </subcellularLocation>
</comment>
<keyword evidence="2 5" id="KW-0812">Transmembrane</keyword>
<evidence type="ECO:0000313" key="6">
    <source>
        <dbReference type="EMBL" id="EFV45179.1"/>
    </source>
</evidence>
<evidence type="ECO:0000256" key="1">
    <source>
        <dbReference type="ARBA" id="ARBA00004141"/>
    </source>
</evidence>
<comment type="caution">
    <text evidence="6">The sequence shown here is derived from an EMBL/GenBank/DDBJ whole genome shotgun (WGS) entry which is preliminary data.</text>
</comment>
<name>E5Y481_BILW3</name>
<comment type="similarity">
    <text evidence="5">Belongs to the 4-toluene sulfonate uptake permease (TSUP) (TC 2.A.102) family.</text>
</comment>
<evidence type="ECO:0000256" key="5">
    <source>
        <dbReference type="RuleBase" id="RU363041"/>
    </source>
</evidence>
<evidence type="ECO:0000256" key="4">
    <source>
        <dbReference type="ARBA" id="ARBA00023136"/>
    </source>
</evidence>
<protein>
    <recommendedName>
        <fullName evidence="5">Probable membrane transporter protein</fullName>
    </recommendedName>
</protein>
<dbReference type="GeneID" id="78086132"/>
<dbReference type="HOGENOM" id="CLU_045498_6_0_7"/>
<proteinExistence type="inferred from homology"/>
<evidence type="ECO:0000256" key="3">
    <source>
        <dbReference type="ARBA" id="ARBA00022989"/>
    </source>
</evidence>
<keyword evidence="3 5" id="KW-1133">Transmembrane helix</keyword>
<keyword evidence="7" id="KW-1185">Reference proteome</keyword>
<feature type="transmembrane region" description="Helical" evidence="5">
    <location>
        <begin position="245"/>
        <end position="266"/>
    </location>
</feature>
<organism evidence="6 7">
    <name type="scientific">Bilophila wadsworthia (strain 3_1_6)</name>
    <dbReference type="NCBI Taxonomy" id="563192"/>
    <lineage>
        <taxon>Bacteria</taxon>
        <taxon>Pseudomonadati</taxon>
        <taxon>Thermodesulfobacteriota</taxon>
        <taxon>Desulfovibrionia</taxon>
        <taxon>Desulfovibrionales</taxon>
        <taxon>Desulfovibrionaceae</taxon>
        <taxon>Bilophila</taxon>
    </lineage>
</organism>
<reference evidence="6 7" key="2">
    <citation type="submission" date="2013-04" db="EMBL/GenBank/DDBJ databases">
        <title>The Genome Sequence of Bilophila wadsworthia 3_1_6.</title>
        <authorList>
            <consortium name="The Broad Institute Genomics Platform"/>
            <person name="Earl A."/>
            <person name="Ward D."/>
            <person name="Feldgarden M."/>
            <person name="Gevers D."/>
            <person name="Sibley C."/>
            <person name="Strauss J."/>
            <person name="Allen-Vercoe E."/>
            <person name="Walker B."/>
            <person name="Young S."/>
            <person name="Zeng Q."/>
            <person name="Gargeya S."/>
            <person name="Fitzgerald M."/>
            <person name="Haas B."/>
            <person name="Abouelleil A."/>
            <person name="Allen A.W."/>
            <person name="Alvarado L."/>
            <person name="Arachchi H.M."/>
            <person name="Berlin A.M."/>
            <person name="Chapman S.B."/>
            <person name="Gainer-Dewar J."/>
            <person name="Goldberg J."/>
            <person name="Griggs A."/>
            <person name="Gujja S."/>
            <person name="Hansen M."/>
            <person name="Howarth C."/>
            <person name="Imamovic A."/>
            <person name="Ireland A."/>
            <person name="Larimer J."/>
            <person name="McCowan C."/>
            <person name="Murphy C."/>
            <person name="Pearson M."/>
            <person name="Poon T.W."/>
            <person name="Priest M."/>
            <person name="Roberts A."/>
            <person name="Saif S."/>
            <person name="Shea T."/>
            <person name="Sisk P."/>
            <person name="Sykes S."/>
            <person name="Wortman J."/>
            <person name="Nusbaum C."/>
            <person name="Birren B."/>
        </authorList>
    </citation>
    <scope>NUCLEOTIDE SEQUENCE [LARGE SCALE GENOMIC DNA]</scope>
    <source>
        <strain evidence="6 7">3_1_6</strain>
    </source>
</reference>
<evidence type="ECO:0000313" key="7">
    <source>
        <dbReference type="Proteomes" id="UP000006034"/>
    </source>
</evidence>
<feature type="transmembrane region" description="Helical" evidence="5">
    <location>
        <begin position="81"/>
        <end position="100"/>
    </location>
</feature>
<accession>E5Y481</accession>
<keyword evidence="5" id="KW-1003">Cell membrane</keyword>
<feature type="transmembrane region" description="Helical" evidence="5">
    <location>
        <begin position="50"/>
        <end position="69"/>
    </location>
</feature>
<feature type="transmembrane region" description="Helical" evidence="5">
    <location>
        <begin position="212"/>
        <end position="233"/>
    </location>
</feature>
<sequence>MLSMLALLVLGGAFVGLLSGLLGVGGAVIIMPLLNVFFDRLGFSVDTTQHLSLGTSLATILFTSLSSVLAHRRYGSVRADIWKKMAPGIIAGTLGGALLAPHLPGLFLRGFFAFFVMLVGVHLLFNSTPRPKTGRLERAMLPVSILIGLISSLAGIAGTMLCVIFLVWAAIDWADAVGTSAALSLPISLTGTLGYAIAGWNFPELPPYSVGFVYLPGMFCLLVSSMSMAVVGARLAHSPRLPMQALRRCFAVGNILLGLSILRSVLFR</sequence>
<dbReference type="eggNOG" id="COG0730">
    <property type="taxonomic scope" value="Bacteria"/>
</dbReference>
<dbReference type="Proteomes" id="UP000006034">
    <property type="component" value="Unassembled WGS sequence"/>
</dbReference>
<dbReference type="PANTHER" id="PTHR43483">
    <property type="entry name" value="MEMBRANE TRANSPORTER PROTEIN HI_0806-RELATED"/>
    <property type="match status" value="1"/>
</dbReference>
<keyword evidence="4 5" id="KW-0472">Membrane</keyword>
<dbReference type="PANTHER" id="PTHR43483:SF3">
    <property type="entry name" value="MEMBRANE TRANSPORTER PROTEIN HI_0806-RELATED"/>
    <property type="match status" value="1"/>
</dbReference>
<feature type="transmembrane region" description="Helical" evidence="5">
    <location>
        <begin position="106"/>
        <end position="125"/>
    </location>
</feature>
<dbReference type="EMBL" id="ADCP02000001">
    <property type="protein sequence ID" value="EFV45179.1"/>
    <property type="molecule type" value="Genomic_DNA"/>
</dbReference>
<dbReference type="AlphaFoldDB" id="E5Y481"/>